<dbReference type="Proteomes" id="UP000838324">
    <property type="component" value="Unassembled WGS sequence"/>
</dbReference>
<dbReference type="PANTHER" id="PTHR30217:SF10">
    <property type="entry name" value="23S RRNA 5-HYDROXYCYTIDINE C2501 SYNTHASE"/>
    <property type="match status" value="1"/>
</dbReference>
<dbReference type="RefSeq" id="WP_236335748.1">
    <property type="nucleotide sequence ID" value="NZ_CAKMMG010000006.1"/>
</dbReference>
<dbReference type="InterPro" id="IPR001539">
    <property type="entry name" value="Peptidase_U32"/>
</dbReference>
<evidence type="ECO:0000313" key="1">
    <source>
        <dbReference type="EMBL" id="CAH1214020.1"/>
    </source>
</evidence>
<organism evidence="1 2">
    <name type="scientific">Paenibacillus auburnensis</name>
    <dbReference type="NCBI Taxonomy" id="2905649"/>
    <lineage>
        <taxon>Bacteria</taxon>
        <taxon>Bacillati</taxon>
        <taxon>Bacillota</taxon>
        <taxon>Bacilli</taxon>
        <taxon>Bacillales</taxon>
        <taxon>Paenibacillaceae</taxon>
        <taxon>Paenibacillus</taxon>
    </lineage>
</organism>
<comment type="caution">
    <text evidence="1">The sequence shown here is derived from an EMBL/GenBank/DDBJ whole genome shotgun (WGS) entry which is preliminary data.</text>
</comment>
<dbReference type="InterPro" id="IPR051454">
    <property type="entry name" value="RNA/ubiquinone_mod_enzymes"/>
</dbReference>
<evidence type="ECO:0000313" key="2">
    <source>
        <dbReference type="Proteomes" id="UP000838324"/>
    </source>
</evidence>
<accession>A0ABN8GUS9</accession>
<protein>
    <recommendedName>
        <fullName evidence="3">Peptidase U32</fullName>
    </recommendedName>
</protein>
<dbReference type="Pfam" id="PF01136">
    <property type="entry name" value="Peptidase_U32"/>
    <property type="match status" value="2"/>
</dbReference>
<reference evidence="1" key="1">
    <citation type="submission" date="2022-01" db="EMBL/GenBank/DDBJ databases">
        <authorList>
            <person name="Criscuolo A."/>
        </authorList>
    </citation>
    <scope>NUCLEOTIDE SEQUENCE</scope>
    <source>
        <strain evidence="1">CIP111892</strain>
    </source>
</reference>
<sequence length="641" mass="72575">MARYFNGREIELLAPAGTFEIFKDVVQSACDAVYFGGPVLNMRMMRKGYNLSHEEIAQALVIAHSLDKKVYVTVNNLFSEEDVEEAREYLRFLDEVQPDALIVQDMAVLELIREMGLTVPVHASVMMNVHNLEMIYALRELGVSRVVTSREMDLQTAKLLGQRSGMELEYFIHGDMCSVHGANCYFSSQVFGMSSNRGKCMKPCRWDYRIKKDGYVFPAEYPLAVKDMFMYEHLPELIESGITSFKIEGRMRDKEFMVMLANSYGEAIDRYIDDPVGFDRTVDSKELYKNRKRDFSTAYAFGKPGLSNINRRYEGTGKFYSTGKVFSTPTAERELSEDRVMQLRERFAEGKKAKSAKPELAVRVNNMEQAKLVLELGVDHLYLPGDVFEPDLPFTKQDIKELGALKGRTKLYLGMPRMMTELHFDQFSQLLSGECLPVDGLLVTNLGAIHRFRDMGYPMIGDSNLNVYNHLSAGLYTGLGLQKLTVSPEMTMEHFASFTSRCDLPLEVVVHGTPALMYMEHDLFENTEVMEPIGEEDNLHVSNKVLVLKTDKGENPVYRDQYGRCHLLFSKELCFLPMLGEMSDLGIASFRIEGATYSTTELRTIITAYQAAINGTSDTEDLLGGLQPVYAGYTLGSLQFN</sequence>
<proteinExistence type="predicted"/>
<dbReference type="EMBL" id="CAKMMG010000006">
    <property type="protein sequence ID" value="CAH1214020.1"/>
    <property type="molecule type" value="Genomic_DNA"/>
</dbReference>
<dbReference type="PANTHER" id="PTHR30217">
    <property type="entry name" value="PEPTIDASE U32 FAMILY"/>
    <property type="match status" value="1"/>
</dbReference>
<gene>
    <name evidence="1" type="ORF">PAECIP111892_03952</name>
</gene>
<name>A0ABN8GUS9_9BACL</name>
<keyword evidence="2" id="KW-1185">Reference proteome</keyword>
<evidence type="ECO:0008006" key="3">
    <source>
        <dbReference type="Google" id="ProtNLM"/>
    </source>
</evidence>